<dbReference type="InterPro" id="IPR044528">
    <property type="entry name" value="POD-like_MBL-fold"/>
</dbReference>
<proteinExistence type="predicted"/>
<dbReference type="GO" id="GO:0050313">
    <property type="term" value="F:sulfur dioxygenase activity"/>
    <property type="evidence" value="ECO:0007669"/>
    <property type="project" value="InterPro"/>
</dbReference>
<dbReference type="InterPro" id="IPR051682">
    <property type="entry name" value="Mito_Persulfide_Diox"/>
</dbReference>
<dbReference type="FunFam" id="3.60.15.10:FF:000033">
    <property type="entry name" value="MBL fold metallo-hydrolase"/>
    <property type="match status" value="1"/>
</dbReference>
<organism evidence="3 4">
    <name type="scientific">Stachybotrys chartarum (strain CBS 109288 / IBT 7711)</name>
    <name type="common">Toxic black mold</name>
    <name type="synonym">Stilbospora chartarum</name>
    <dbReference type="NCBI Taxonomy" id="1280523"/>
    <lineage>
        <taxon>Eukaryota</taxon>
        <taxon>Fungi</taxon>
        <taxon>Dikarya</taxon>
        <taxon>Ascomycota</taxon>
        <taxon>Pezizomycotina</taxon>
        <taxon>Sordariomycetes</taxon>
        <taxon>Hypocreomycetidae</taxon>
        <taxon>Hypocreales</taxon>
        <taxon>Stachybotryaceae</taxon>
        <taxon>Stachybotrys</taxon>
    </lineage>
</organism>
<dbReference type="PANTHER" id="PTHR43084">
    <property type="entry name" value="PERSULFIDE DIOXYGENASE ETHE1"/>
    <property type="match status" value="1"/>
</dbReference>
<accession>A0A084AQL0</accession>
<dbReference type="OrthoDB" id="449487at2759"/>
<dbReference type="Gene3D" id="3.60.15.10">
    <property type="entry name" value="Ribonuclease Z/Hydroxyacylglutathione hydrolase-like"/>
    <property type="match status" value="1"/>
</dbReference>
<evidence type="ECO:0000313" key="4">
    <source>
        <dbReference type="Proteomes" id="UP000028045"/>
    </source>
</evidence>
<dbReference type="PANTHER" id="PTHR43084:SF1">
    <property type="entry name" value="PERSULFIDE DIOXYGENASE ETHE1, MITOCHONDRIAL"/>
    <property type="match status" value="1"/>
</dbReference>
<feature type="domain" description="Metallo-beta-lactamase" evidence="2">
    <location>
        <begin position="15"/>
        <end position="209"/>
    </location>
</feature>
<dbReference type="Pfam" id="PF00753">
    <property type="entry name" value="Lactamase_B"/>
    <property type="match status" value="1"/>
</dbReference>
<reference evidence="3 4" key="1">
    <citation type="journal article" date="2014" name="BMC Genomics">
        <title>Comparative genome sequencing reveals chemotype-specific gene clusters in the toxigenic black mold Stachybotrys.</title>
        <authorList>
            <person name="Semeiks J."/>
            <person name="Borek D."/>
            <person name="Otwinowski Z."/>
            <person name="Grishin N.V."/>
        </authorList>
    </citation>
    <scope>NUCLEOTIDE SEQUENCE [LARGE SCALE GENOMIC DNA]</scope>
    <source>
        <strain evidence="4">CBS 109288 / IBT 7711</strain>
    </source>
</reference>
<dbReference type="EMBL" id="KL648609">
    <property type="protein sequence ID" value="KEY67589.1"/>
    <property type="molecule type" value="Genomic_DNA"/>
</dbReference>
<gene>
    <name evidence="3" type="ORF">S7711_08262</name>
</gene>
<sequence length="296" mass="32948">MNEPVVHELFEPVTGSWQYVVADPTTSSAVIIDPVLNYDAARSAISTESADTLIKLATEKDYKIEMILETHIHADHMTAASYIQTKLAKSRGHKPLIGIGSRIEDTQKLFGERYGITREEYSNVFDRMWEDDQDFAVGSVAARAIHLPGHTPDHMGYKIGSNVFVGDSIFQVDIGSARADFPGGSAETLYNSGRKLLALPDDTKIWVGHDYPPEGRNAPLPFVTVKKQREQNKHLKDGTVKEEFVEMRSKRDKTLAPPRLIHLALQMNIRAGRLPPPTASGLRVLQLPLIIPESAW</sequence>
<dbReference type="GO" id="GO:0006749">
    <property type="term" value="P:glutathione metabolic process"/>
    <property type="evidence" value="ECO:0007669"/>
    <property type="project" value="InterPro"/>
</dbReference>
<dbReference type="HOGENOM" id="CLU_030571_6_1_1"/>
<dbReference type="SMART" id="SM00849">
    <property type="entry name" value="Lactamase_B"/>
    <property type="match status" value="1"/>
</dbReference>
<evidence type="ECO:0000256" key="1">
    <source>
        <dbReference type="ARBA" id="ARBA00022723"/>
    </source>
</evidence>
<keyword evidence="4" id="KW-1185">Reference proteome</keyword>
<dbReference type="AlphaFoldDB" id="A0A084AQL0"/>
<name>A0A084AQL0_STACB</name>
<dbReference type="InterPro" id="IPR036866">
    <property type="entry name" value="RibonucZ/Hydroxyglut_hydro"/>
</dbReference>
<dbReference type="Proteomes" id="UP000028045">
    <property type="component" value="Unassembled WGS sequence"/>
</dbReference>
<dbReference type="GO" id="GO:0046872">
    <property type="term" value="F:metal ion binding"/>
    <property type="evidence" value="ECO:0007669"/>
    <property type="project" value="UniProtKB-KW"/>
</dbReference>
<dbReference type="GO" id="GO:0070813">
    <property type="term" value="P:hydrogen sulfide metabolic process"/>
    <property type="evidence" value="ECO:0007669"/>
    <property type="project" value="TreeGrafter"/>
</dbReference>
<keyword evidence="1" id="KW-0479">Metal-binding</keyword>
<dbReference type="InterPro" id="IPR001279">
    <property type="entry name" value="Metallo-B-lactamas"/>
</dbReference>
<protein>
    <recommendedName>
        <fullName evidence="2">Metallo-beta-lactamase domain-containing protein</fullName>
    </recommendedName>
</protein>
<dbReference type="CDD" id="cd07724">
    <property type="entry name" value="POD-like_MBL-fold"/>
    <property type="match status" value="1"/>
</dbReference>
<dbReference type="SUPFAM" id="SSF56281">
    <property type="entry name" value="Metallo-hydrolase/oxidoreductase"/>
    <property type="match status" value="1"/>
</dbReference>
<evidence type="ECO:0000313" key="3">
    <source>
        <dbReference type="EMBL" id="KEY67589.1"/>
    </source>
</evidence>
<evidence type="ECO:0000259" key="2">
    <source>
        <dbReference type="SMART" id="SM00849"/>
    </source>
</evidence>